<sequence length="152" mass="15410">MRKLALALLAAGAALTLAGCTATAEPQFAPPSGSPAEFPAWVGEDFADEYSDLTLVSGGIAEAGDDLIYSARDNKDNVCVVVVVPPTDGGNGGDWFVSAGCGPTAIFAENGARVSYSGTGGRSGGAHLLPPGFDEPLEAGWSRVSPQLAIRD</sequence>
<protein>
    <recommendedName>
        <fullName evidence="4">Lipoprotein</fullName>
    </recommendedName>
</protein>
<evidence type="ECO:0008006" key="4">
    <source>
        <dbReference type="Google" id="ProtNLM"/>
    </source>
</evidence>
<gene>
    <name evidence="2" type="ORF">CLV85_1970</name>
</gene>
<organism evidence="2 3">
    <name type="scientific">Salinibacterium amurskyense</name>
    <dbReference type="NCBI Taxonomy" id="205941"/>
    <lineage>
        <taxon>Bacteria</taxon>
        <taxon>Bacillati</taxon>
        <taxon>Actinomycetota</taxon>
        <taxon>Actinomycetes</taxon>
        <taxon>Micrococcales</taxon>
        <taxon>Microbacteriaceae</taxon>
        <taxon>Salinibacterium</taxon>
    </lineage>
</organism>
<evidence type="ECO:0000313" key="3">
    <source>
        <dbReference type="Proteomes" id="UP000231742"/>
    </source>
</evidence>
<reference evidence="2 3" key="1">
    <citation type="submission" date="2017-11" db="EMBL/GenBank/DDBJ databases">
        <title>Genomic Encyclopedia of Archaeal and Bacterial Type Strains, Phase II (KMG-II): From Individual Species to Whole Genera.</title>
        <authorList>
            <person name="Goeker M."/>
        </authorList>
    </citation>
    <scope>NUCLEOTIDE SEQUENCE [LARGE SCALE GENOMIC DNA]</scope>
    <source>
        <strain evidence="2 3">DSM 16400</strain>
    </source>
</reference>
<dbReference type="PROSITE" id="PS51257">
    <property type="entry name" value="PROKAR_LIPOPROTEIN"/>
    <property type="match status" value="1"/>
</dbReference>
<keyword evidence="3" id="KW-1185">Reference proteome</keyword>
<accession>A0A2M9D2I1</accession>
<comment type="caution">
    <text evidence="2">The sequence shown here is derived from an EMBL/GenBank/DDBJ whole genome shotgun (WGS) entry which is preliminary data.</text>
</comment>
<dbReference type="RefSeq" id="WP_100389445.1">
    <property type="nucleotide sequence ID" value="NZ_BMZU01000002.1"/>
</dbReference>
<dbReference type="EMBL" id="PGFH01000002">
    <property type="protein sequence ID" value="PJJ78400.1"/>
    <property type="molecule type" value="Genomic_DNA"/>
</dbReference>
<feature type="chain" id="PRO_5014870453" description="Lipoprotein" evidence="1">
    <location>
        <begin position="25"/>
        <end position="152"/>
    </location>
</feature>
<keyword evidence="1" id="KW-0732">Signal</keyword>
<dbReference type="Proteomes" id="UP000231742">
    <property type="component" value="Unassembled WGS sequence"/>
</dbReference>
<evidence type="ECO:0000313" key="2">
    <source>
        <dbReference type="EMBL" id="PJJ78400.1"/>
    </source>
</evidence>
<feature type="signal peptide" evidence="1">
    <location>
        <begin position="1"/>
        <end position="24"/>
    </location>
</feature>
<dbReference type="AlphaFoldDB" id="A0A2M9D2I1"/>
<name>A0A2M9D2I1_9MICO</name>
<proteinExistence type="predicted"/>
<evidence type="ECO:0000256" key="1">
    <source>
        <dbReference type="SAM" id="SignalP"/>
    </source>
</evidence>
<dbReference type="OrthoDB" id="5146567at2"/>